<comment type="caution">
    <text evidence="1">The sequence shown here is derived from an EMBL/GenBank/DDBJ whole genome shotgun (WGS) entry which is preliminary data.</text>
</comment>
<reference evidence="1" key="1">
    <citation type="journal article" date="2018" name="Genome Biol.">
        <title>SKESA: strategic k-mer extension for scrupulous assemblies.</title>
        <authorList>
            <person name="Souvorov A."/>
            <person name="Agarwala R."/>
            <person name="Lipman D.J."/>
        </authorList>
    </citation>
    <scope>NUCLEOTIDE SEQUENCE</scope>
    <source>
        <strain evidence="1">BCW_3452</strain>
    </source>
</reference>
<reference evidence="1" key="2">
    <citation type="submission" date="2019-01" db="EMBL/GenBank/DDBJ databases">
        <authorList>
            <consortium name="NCBI Pathogen Detection Project"/>
        </authorList>
    </citation>
    <scope>NUCLEOTIDE SEQUENCE</scope>
    <source>
        <strain evidence="1">BCW_3452</strain>
    </source>
</reference>
<protein>
    <submittedName>
        <fullName evidence="1">Uncharacterized protein</fullName>
    </submittedName>
</protein>
<proteinExistence type="predicted"/>
<dbReference type="EMBL" id="DACRBY010000001">
    <property type="protein sequence ID" value="HAS8538473.1"/>
    <property type="molecule type" value="Genomic_DNA"/>
</dbReference>
<evidence type="ECO:0000313" key="1">
    <source>
        <dbReference type="EMBL" id="HAS8538473.1"/>
    </source>
</evidence>
<gene>
    <name evidence="1" type="ORF">I7730_01505</name>
</gene>
<sequence length="438" mass="50036">MFFKDTPLTRKAERYRAIFAKLSMRYEFKLPRNIHDDLLTTYALSQLLSAGKSKTKKSKMERIANYLIKENPNVFSAYDRLYAEKVLQEAGIRTNANIERVLNAVNHYDPFLVPRDSSGAHGLINTTDGFDGGVLYSHSMEDLYKDAIELNSVRFLNGEVGVFFVDAQISHDVKNELINHGISSSDIHSRFNMNLPLGSRADIWTEVYVAGIKELVDRYEDAECSKEMDKFVRQTGAAFTASFKHECFDFVDNPTTESLQDLIALDDEFSEALGLGFSSHKNAKEIVSFLRIFQKISKDLKGIFTRDAPHSGLWKAGNVYLLDISSTVARGAIMYAIKMKHYQNGGLEHREKYNLNVFFNLSDSPEYYTRYPSQLCNMSELYYHAFYNDAAEELLKDVKGEIGQRFIKQNLGGNVLTKQIKESYRNGEFDTYFSLYVA</sequence>
<name>A0A8H9K6Q3_VIBVL</name>
<dbReference type="Proteomes" id="UP000863257">
    <property type="component" value="Unassembled WGS sequence"/>
</dbReference>
<organism evidence="1">
    <name type="scientific">Vibrio vulnificus</name>
    <dbReference type="NCBI Taxonomy" id="672"/>
    <lineage>
        <taxon>Bacteria</taxon>
        <taxon>Pseudomonadati</taxon>
        <taxon>Pseudomonadota</taxon>
        <taxon>Gammaproteobacteria</taxon>
        <taxon>Vibrionales</taxon>
        <taxon>Vibrionaceae</taxon>
        <taxon>Vibrio</taxon>
    </lineage>
</organism>
<accession>A0A8H9K6Q3</accession>
<dbReference type="AlphaFoldDB" id="A0A8H9K6Q3"/>